<dbReference type="Pfam" id="PF13193">
    <property type="entry name" value="AMP-binding_C"/>
    <property type="match status" value="1"/>
</dbReference>
<feature type="domain" description="AMP-binding enzyme C-terminal" evidence="2">
    <location>
        <begin position="439"/>
        <end position="515"/>
    </location>
</feature>
<dbReference type="InterPro" id="IPR020845">
    <property type="entry name" value="AMP-binding_CS"/>
</dbReference>
<gene>
    <name evidence="3" type="ORF">KY084_03445</name>
</gene>
<dbReference type="EMBL" id="JAHWZX010000002">
    <property type="protein sequence ID" value="MBW4329929.1"/>
    <property type="molecule type" value="Genomic_DNA"/>
</dbReference>
<evidence type="ECO:0000259" key="2">
    <source>
        <dbReference type="Pfam" id="PF13193"/>
    </source>
</evidence>
<dbReference type="Proteomes" id="UP001197214">
    <property type="component" value="Unassembled WGS sequence"/>
</dbReference>
<protein>
    <submittedName>
        <fullName evidence="3">AMP-binding protein</fullName>
    </submittedName>
</protein>
<dbReference type="RefSeq" id="WP_219237026.1">
    <property type="nucleotide sequence ID" value="NZ_JAHWZX010000002.1"/>
</dbReference>
<evidence type="ECO:0000259" key="1">
    <source>
        <dbReference type="Pfam" id="PF00501"/>
    </source>
</evidence>
<accession>A0ABS6XJ61</accession>
<dbReference type="PANTHER" id="PTHR43767:SF11">
    <property type="entry name" value="MEDIUM-CHAIN-FATTY-ACID--COA LIGASE"/>
    <property type="match status" value="1"/>
</dbReference>
<dbReference type="InterPro" id="IPR050237">
    <property type="entry name" value="ATP-dep_AMP-bd_enzyme"/>
</dbReference>
<evidence type="ECO:0000313" key="3">
    <source>
        <dbReference type="EMBL" id="MBW4329929.1"/>
    </source>
</evidence>
<feature type="domain" description="AMP-dependent synthetase/ligase" evidence="1">
    <location>
        <begin position="12"/>
        <end position="391"/>
    </location>
</feature>
<proteinExistence type="predicted"/>
<sequence length="526" mass="56381">MQYYPLTLDKLLEHAAKWHPEAQVVTGAGHDAKPERVTYRTLYDNSRKLSAAFAQIGLTQGDRIATLAWNSQAHMECWYAAFGLGIACHTLNPRLGVETIAAMVRQVGDRLIAISPDQYDLAVELVDACPSLTHIILLEEPGNPVPSFASGRATKLSRQQLLYRSLPSVAWGGFDEQTPAGICFTSGTTGAPKGVVYTHRSTYLQTLVLAQRDVIGLGASDVVLAAVPMFHANAWGLPFAVPSVGARFILPGRHLDGASLARLIADEAVTVAVGIGTVWISLVDHLDAVGGDLPTLKRVLIGGAPMSQALMDRIESRLGVAIQTSWGMTELSPLGTVTPADTIERSAMNSGRPAIGVDLRLTDAEGRPLAQQRNAEGHLQARGHSVVDRYLDQENDATDAEGWFDTGDLAEIATDGTLTITGRSKDLIKSGGEWINPGEMEAILGTLPQVGQVAIVGRPHPRWGERPVVVIEQPGDGAEVSDADIAGALEGRVPRWWMPDAVVRLDQMPLAATGKIDKKQLRVLVG</sequence>
<organism evidence="3 4">
    <name type="scientific">Stakelama flava</name>
    <dbReference type="NCBI Taxonomy" id="2860338"/>
    <lineage>
        <taxon>Bacteria</taxon>
        <taxon>Pseudomonadati</taxon>
        <taxon>Pseudomonadota</taxon>
        <taxon>Alphaproteobacteria</taxon>
        <taxon>Sphingomonadales</taxon>
        <taxon>Sphingomonadaceae</taxon>
        <taxon>Stakelama</taxon>
    </lineage>
</organism>
<name>A0ABS6XJ61_9SPHN</name>
<dbReference type="InterPro" id="IPR000873">
    <property type="entry name" value="AMP-dep_synth/lig_dom"/>
</dbReference>
<dbReference type="InterPro" id="IPR025110">
    <property type="entry name" value="AMP-bd_C"/>
</dbReference>
<evidence type="ECO:0000313" key="4">
    <source>
        <dbReference type="Proteomes" id="UP001197214"/>
    </source>
</evidence>
<keyword evidence="4" id="KW-1185">Reference proteome</keyword>
<reference evidence="3 4" key="1">
    <citation type="submission" date="2021-07" db="EMBL/GenBank/DDBJ databases">
        <title>Stakelama flava sp. nov., a novel endophytic bacterium isolated from branch of Kandelia candel.</title>
        <authorList>
            <person name="Tuo L."/>
        </authorList>
    </citation>
    <scope>NUCLEOTIDE SEQUENCE [LARGE SCALE GENOMIC DNA]</scope>
    <source>
        <strain evidence="3 4">CBK3Z-3</strain>
    </source>
</reference>
<dbReference type="PANTHER" id="PTHR43767">
    <property type="entry name" value="LONG-CHAIN-FATTY-ACID--COA LIGASE"/>
    <property type="match status" value="1"/>
</dbReference>
<comment type="caution">
    <text evidence="3">The sequence shown here is derived from an EMBL/GenBank/DDBJ whole genome shotgun (WGS) entry which is preliminary data.</text>
</comment>
<dbReference type="Pfam" id="PF00501">
    <property type="entry name" value="AMP-binding"/>
    <property type="match status" value="1"/>
</dbReference>
<dbReference type="PROSITE" id="PS00455">
    <property type="entry name" value="AMP_BINDING"/>
    <property type="match status" value="1"/>
</dbReference>